<dbReference type="GO" id="GO:0005737">
    <property type="term" value="C:cytoplasm"/>
    <property type="evidence" value="ECO:0007669"/>
    <property type="project" value="TreeGrafter"/>
</dbReference>
<accession>A0AAD9PT21</accession>
<dbReference type="InterPro" id="IPR012337">
    <property type="entry name" value="RNaseH-like_sf"/>
</dbReference>
<dbReference type="InterPro" id="IPR036397">
    <property type="entry name" value="RNaseH_sf"/>
</dbReference>
<keyword evidence="5" id="KW-0269">Exonuclease</keyword>
<dbReference type="AlphaFoldDB" id="A0AAD9PT21"/>
<evidence type="ECO:0000256" key="1">
    <source>
        <dbReference type="ARBA" id="ARBA00001946"/>
    </source>
</evidence>
<dbReference type="GO" id="GO:0046872">
    <property type="term" value="F:metal ion binding"/>
    <property type="evidence" value="ECO:0007669"/>
    <property type="project" value="UniProtKB-KW"/>
</dbReference>
<dbReference type="CDD" id="cd06127">
    <property type="entry name" value="DEDDh"/>
    <property type="match status" value="1"/>
</dbReference>
<keyword evidence="2" id="KW-0540">Nuclease</keyword>
<sequence>MLHAGIGATHVNALHTSINLPAVHKNTLKAREREIGPALEKIAKSSCKNAIEKEKSQLLKESSRKESPEKVGIGALYDTGWQKRGKGHNSFTGVELSLECSSKHNAEVKILVGDDDSATIKRVKEQVAHHVEKWSDINHAKASFTSHLYAIQSQFKGQLSAKVIQYFSKCFGYALVQNRNNTEGLKKNLKAIVPQAFGKNDHHCSSSLCGFSKRSLKFPSQFTATWGEATRGIRETHGKAPKIRHYGASESNDFRVACAVSQKNIGHTYVSEALQELQLSPGSYSVKRANNVDRKMSRLRLEIREGTQYQSGLGFSATVHAEIEQIPTPTTLPVTRRPCTTDGMKYEQVVFDLETTPRGNNAEICQLAAIHSTDEFNVYILPSHGISPNAAAVNKLSVKNGHLFYHGRPVAAVQLNVAIGRFLDWLQSLKRPCLLLAHNAKLFDAKHLQRALEKCNQITRFQEFVPGFCDTLPAFKEVLPNRKSYSQENLAKDLLQATYSAHNALSDVRMLQELCNNFLNVKVVEKHSFSFSWLQEYIQFLNQKRRNLQTLQPLINAKAISKGIAEKAARSGLSLAHLVLAFKRGGDEGLSNVLKEKFNGKARVTKKREIIQQMCTFFREHPN</sequence>
<evidence type="ECO:0000313" key="9">
    <source>
        <dbReference type="EMBL" id="KAK2548376.1"/>
    </source>
</evidence>
<feature type="domain" description="Exonuclease" evidence="8">
    <location>
        <begin position="347"/>
        <end position="524"/>
    </location>
</feature>
<evidence type="ECO:0000313" key="10">
    <source>
        <dbReference type="Proteomes" id="UP001249851"/>
    </source>
</evidence>
<gene>
    <name evidence="9" type="ORF">P5673_031444</name>
</gene>
<dbReference type="Pfam" id="PF25244">
    <property type="entry name" value="PML_C"/>
    <property type="match status" value="1"/>
</dbReference>
<keyword evidence="3" id="KW-0479">Metal-binding</keyword>
<dbReference type="EMBL" id="JARQWQ010000148">
    <property type="protein sequence ID" value="KAK2548376.1"/>
    <property type="molecule type" value="Genomic_DNA"/>
</dbReference>
<evidence type="ECO:0000256" key="6">
    <source>
        <dbReference type="ARBA" id="ARBA00022842"/>
    </source>
</evidence>
<dbReference type="SMART" id="SM00479">
    <property type="entry name" value="EXOIII"/>
    <property type="match status" value="1"/>
</dbReference>
<organism evidence="9 10">
    <name type="scientific">Acropora cervicornis</name>
    <name type="common">Staghorn coral</name>
    <dbReference type="NCBI Taxonomy" id="6130"/>
    <lineage>
        <taxon>Eukaryota</taxon>
        <taxon>Metazoa</taxon>
        <taxon>Cnidaria</taxon>
        <taxon>Anthozoa</taxon>
        <taxon>Hexacorallia</taxon>
        <taxon>Scleractinia</taxon>
        <taxon>Astrocoeniina</taxon>
        <taxon>Acroporidae</taxon>
        <taxon>Acropora</taxon>
    </lineage>
</organism>
<evidence type="ECO:0000256" key="2">
    <source>
        <dbReference type="ARBA" id="ARBA00022722"/>
    </source>
</evidence>
<proteinExistence type="inferred from homology"/>
<dbReference type="GO" id="GO:0003676">
    <property type="term" value="F:nucleic acid binding"/>
    <property type="evidence" value="ECO:0007669"/>
    <property type="project" value="InterPro"/>
</dbReference>
<evidence type="ECO:0000256" key="7">
    <source>
        <dbReference type="ARBA" id="ARBA00025769"/>
    </source>
</evidence>
<dbReference type="Gene3D" id="3.30.420.10">
    <property type="entry name" value="Ribonuclease H-like superfamily/Ribonuclease H"/>
    <property type="match status" value="1"/>
</dbReference>
<keyword evidence="10" id="KW-1185">Reference proteome</keyword>
<comment type="similarity">
    <text evidence="7">Belongs to the exonuclease superfamily. TREX family.</text>
</comment>
<dbReference type="InterPro" id="IPR040393">
    <property type="entry name" value="TREX1/2"/>
</dbReference>
<evidence type="ECO:0000256" key="3">
    <source>
        <dbReference type="ARBA" id="ARBA00022723"/>
    </source>
</evidence>
<dbReference type="GO" id="GO:0006308">
    <property type="term" value="P:DNA catabolic process"/>
    <property type="evidence" value="ECO:0007669"/>
    <property type="project" value="TreeGrafter"/>
</dbReference>
<evidence type="ECO:0000256" key="5">
    <source>
        <dbReference type="ARBA" id="ARBA00022839"/>
    </source>
</evidence>
<dbReference type="GO" id="GO:0008296">
    <property type="term" value="F:3'-5'-DNA exonuclease activity"/>
    <property type="evidence" value="ECO:0007669"/>
    <property type="project" value="TreeGrafter"/>
</dbReference>
<protein>
    <submittedName>
        <fullName evidence="9">Protein PML</fullName>
    </submittedName>
</protein>
<dbReference type="Proteomes" id="UP001249851">
    <property type="component" value="Unassembled WGS sequence"/>
</dbReference>
<reference evidence="9" key="1">
    <citation type="journal article" date="2023" name="G3 (Bethesda)">
        <title>Whole genome assembly and annotation of the endangered Caribbean coral Acropora cervicornis.</title>
        <authorList>
            <person name="Selwyn J.D."/>
            <person name="Vollmer S.V."/>
        </authorList>
    </citation>
    <scope>NUCLEOTIDE SEQUENCE</scope>
    <source>
        <strain evidence="9">K2</strain>
    </source>
</reference>
<reference evidence="9" key="2">
    <citation type="journal article" date="2023" name="Science">
        <title>Genomic signatures of disease resistance in endangered staghorn corals.</title>
        <authorList>
            <person name="Vollmer S.V."/>
            <person name="Selwyn J.D."/>
            <person name="Despard B.A."/>
            <person name="Roesel C.L."/>
        </authorList>
    </citation>
    <scope>NUCLEOTIDE SEQUENCE</scope>
    <source>
        <strain evidence="9">K2</strain>
    </source>
</reference>
<evidence type="ECO:0000256" key="4">
    <source>
        <dbReference type="ARBA" id="ARBA00022801"/>
    </source>
</evidence>
<comment type="caution">
    <text evidence="9">The sequence shown here is derived from an EMBL/GenBank/DDBJ whole genome shotgun (WGS) entry which is preliminary data.</text>
</comment>
<dbReference type="InterPro" id="IPR057617">
    <property type="entry name" value="PML_C"/>
</dbReference>
<keyword evidence="4" id="KW-0378">Hydrolase</keyword>
<name>A0AAD9PT21_ACRCE</name>
<dbReference type="PANTHER" id="PTHR13058:SF22">
    <property type="entry name" value="EXODEOXYRIBONUCLEASE III"/>
    <property type="match status" value="1"/>
</dbReference>
<dbReference type="Pfam" id="PF20700">
    <property type="entry name" value="Mutator"/>
    <property type="match status" value="1"/>
</dbReference>
<dbReference type="InterPro" id="IPR013520">
    <property type="entry name" value="Ribonucl_H"/>
</dbReference>
<feature type="non-terminal residue" evidence="9">
    <location>
        <position position="1"/>
    </location>
</feature>
<keyword evidence="6" id="KW-0460">Magnesium</keyword>
<comment type="cofactor">
    <cofactor evidence="1">
        <name>Mg(2+)</name>
        <dbReference type="ChEBI" id="CHEBI:18420"/>
    </cofactor>
</comment>
<dbReference type="PANTHER" id="PTHR13058">
    <property type="entry name" value="THREE PRIME REPAIR EXONUCLEASE 1, 2"/>
    <property type="match status" value="1"/>
</dbReference>
<evidence type="ECO:0000259" key="8">
    <source>
        <dbReference type="SMART" id="SM00479"/>
    </source>
</evidence>
<dbReference type="SUPFAM" id="SSF53098">
    <property type="entry name" value="Ribonuclease H-like"/>
    <property type="match status" value="1"/>
</dbReference>
<dbReference type="Pfam" id="PF00929">
    <property type="entry name" value="RNase_T"/>
    <property type="match status" value="1"/>
</dbReference>
<dbReference type="InterPro" id="IPR049012">
    <property type="entry name" value="Mutator_transp_dom"/>
</dbReference>